<evidence type="ECO:0000256" key="5">
    <source>
        <dbReference type="ARBA" id="ARBA00023065"/>
    </source>
</evidence>
<keyword evidence="4" id="KW-0375">Hydrogen ion transport</keyword>
<protein>
    <recommendedName>
        <fullName evidence="8">Oligomycin sensitivity conferral protein</fullName>
    </recommendedName>
</protein>
<keyword evidence="7" id="KW-0066">ATP synthesis</keyword>
<dbReference type="InterPro" id="IPR026015">
    <property type="entry name" value="ATP_synth_OSCP/delta_N_sf"/>
</dbReference>
<sequence length="210" mass="23381">MATSRCIHLVRQFCSSAARTGKLVQAPVQVYGVEGRYASALYSAAAKKSKLEVVEKDLQSLQKELDKNEDLLEYLRDPSLKRLEKKRAVQSFMKDQNFSELTVNLFVTLVDNGRMNKVQQVLSTYSKLMSAHRGEVMCNVVTAKPLDEASLKDLKTALQGFLKKGETLHLSTLVDPSLIGGMTVTIADRFVDMSMRSKINTYTSLIKAAV</sequence>
<reference evidence="10 11" key="1">
    <citation type="submission" date="2024-04" db="EMBL/GenBank/DDBJ databases">
        <authorList>
            <consortium name="Genoscope - CEA"/>
            <person name="William W."/>
        </authorList>
    </citation>
    <scope>NUCLEOTIDE SEQUENCE [LARGE SCALE GENOMIC DNA]</scope>
</reference>
<dbReference type="NCBIfam" id="TIGR01145">
    <property type="entry name" value="ATP_synt_delta"/>
    <property type="match status" value="1"/>
</dbReference>
<evidence type="ECO:0000256" key="8">
    <source>
        <dbReference type="ARBA" id="ARBA00033369"/>
    </source>
</evidence>
<dbReference type="SUPFAM" id="SSF47928">
    <property type="entry name" value="N-terminal domain of the delta subunit of the F1F0-ATP synthase"/>
    <property type="match status" value="1"/>
</dbReference>
<dbReference type="InterPro" id="IPR000711">
    <property type="entry name" value="ATPase_OSCP/dsu"/>
</dbReference>
<dbReference type="Gene3D" id="1.10.520.20">
    <property type="entry name" value="N-terminal domain of the delta subunit of the F1F0-ATP synthase"/>
    <property type="match status" value="1"/>
</dbReference>
<dbReference type="GO" id="GO:0046933">
    <property type="term" value="F:proton-transporting ATP synthase activity, rotational mechanism"/>
    <property type="evidence" value="ECO:0007669"/>
    <property type="project" value="InterPro"/>
</dbReference>
<proteinExistence type="inferred from homology"/>
<evidence type="ECO:0000256" key="6">
    <source>
        <dbReference type="ARBA" id="ARBA00023136"/>
    </source>
</evidence>
<evidence type="ECO:0000256" key="4">
    <source>
        <dbReference type="ARBA" id="ARBA00022781"/>
    </source>
</evidence>
<feature type="coiled-coil region" evidence="9">
    <location>
        <begin position="44"/>
        <end position="71"/>
    </location>
</feature>
<evidence type="ECO:0000313" key="10">
    <source>
        <dbReference type="EMBL" id="CAL1538375.1"/>
    </source>
</evidence>
<evidence type="ECO:0000256" key="9">
    <source>
        <dbReference type="SAM" id="Coils"/>
    </source>
</evidence>
<comment type="subcellular location">
    <subcellularLocation>
        <location evidence="1">Membrane</location>
    </subcellularLocation>
</comment>
<dbReference type="PANTHER" id="PTHR11910">
    <property type="entry name" value="ATP SYNTHASE DELTA CHAIN"/>
    <property type="match status" value="1"/>
</dbReference>
<evidence type="ECO:0000313" key="11">
    <source>
        <dbReference type="Proteomes" id="UP001497497"/>
    </source>
</evidence>
<keyword evidence="3" id="KW-0813">Transport</keyword>
<evidence type="ECO:0000256" key="7">
    <source>
        <dbReference type="ARBA" id="ARBA00023310"/>
    </source>
</evidence>
<dbReference type="Pfam" id="PF00213">
    <property type="entry name" value="OSCP"/>
    <property type="match status" value="1"/>
</dbReference>
<dbReference type="PRINTS" id="PR00125">
    <property type="entry name" value="ATPASEDELTA"/>
</dbReference>
<keyword evidence="9" id="KW-0175">Coiled coil</keyword>
<evidence type="ECO:0000256" key="2">
    <source>
        <dbReference type="ARBA" id="ARBA00007046"/>
    </source>
</evidence>
<gene>
    <name evidence="10" type="ORF">GSLYS_00012196001</name>
</gene>
<dbReference type="AlphaFoldDB" id="A0AAV2I231"/>
<dbReference type="EMBL" id="CAXITT010000296">
    <property type="protein sequence ID" value="CAL1538375.1"/>
    <property type="molecule type" value="Genomic_DNA"/>
</dbReference>
<keyword evidence="5" id="KW-0406">Ion transport</keyword>
<keyword evidence="6" id="KW-0472">Membrane</keyword>
<comment type="similarity">
    <text evidence="2">Belongs to the ATPase delta chain family.</text>
</comment>
<accession>A0AAV2I231</accession>
<comment type="caution">
    <text evidence="10">The sequence shown here is derived from an EMBL/GenBank/DDBJ whole genome shotgun (WGS) entry which is preliminary data.</text>
</comment>
<evidence type="ECO:0000256" key="3">
    <source>
        <dbReference type="ARBA" id="ARBA00022448"/>
    </source>
</evidence>
<evidence type="ECO:0000256" key="1">
    <source>
        <dbReference type="ARBA" id="ARBA00004370"/>
    </source>
</evidence>
<dbReference type="GO" id="GO:0016020">
    <property type="term" value="C:membrane"/>
    <property type="evidence" value="ECO:0007669"/>
    <property type="project" value="UniProtKB-SubCell"/>
</dbReference>
<organism evidence="10 11">
    <name type="scientific">Lymnaea stagnalis</name>
    <name type="common">Great pond snail</name>
    <name type="synonym">Helix stagnalis</name>
    <dbReference type="NCBI Taxonomy" id="6523"/>
    <lineage>
        <taxon>Eukaryota</taxon>
        <taxon>Metazoa</taxon>
        <taxon>Spiralia</taxon>
        <taxon>Lophotrochozoa</taxon>
        <taxon>Mollusca</taxon>
        <taxon>Gastropoda</taxon>
        <taxon>Heterobranchia</taxon>
        <taxon>Euthyneura</taxon>
        <taxon>Panpulmonata</taxon>
        <taxon>Hygrophila</taxon>
        <taxon>Lymnaeoidea</taxon>
        <taxon>Lymnaeidae</taxon>
        <taxon>Lymnaea</taxon>
    </lineage>
</organism>
<name>A0AAV2I231_LYMST</name>
<keyword evidence="11" id="KW-1185">Reference proteome</keyword>
<dbReference type="Proteomes" id="UP001497497">
    <property type="component" value="Unassembled WGS sequence"/>
</dbReference>
<dbReference type="HAMAP" id="MF_01416">
    <property type="entry name" value="ATP_synth_delta_bact"/>
    <property type="match status" value="1"/>
</dbReference>